<name>A0A0C9Y0X2_9AGAR</name>
<evidence type="ECO:0000313" key="11">
    <source>
        <dbReference type="Proteomes" id="UP000054477"/>
    </source>
</evidence>
<dbReference type="Gene3D" id="4.10.1000.10">
    <property type="entry name" value="Zinc finger, CCCH-type"/>
    <property type="match status" value="1"/>
</dbReference>
<dbReference type="STRING" id="1095629.A0A0C9Y0X2"/>
<evidence type="ECO:0000256" key="3">
    <source>
        <dbReference type="ARBA" id="ARBA00022771"/>
    </source>
</evidence>
<feature type="compositionally biased region" description="Basic and acidic residues" evidence="8">
    <location>
        <begin position="559"/>
        <end position="568"/>
    </location>
</feature>
<dbReference type="Pfam" id="PF14608">
    <property type="entry name" value="zf-CCCH_2"/>
    <property type="match status" value="2"/>
</dbReference>
<evidence type="ECO:0000256" key="1">
    <source>
        <dbReference type="ARBA" id="ARBA00022723"/>
    </source>
</evidence>
<feature type="domain" description="C3H1-type" evidence="9">
    <location>
        <begin position="393"/>
        <end position="420"/>
    </location>
</feature>
<protein>
    <recommendedName>
        <fullName evidence="9">C3H1-type domain-containing protein</fullName>
    </recommendedName>
</protein>
<dbReference type="InterPro" id="IPR000571">
    <property type="entry name" value="Znf_CCCH"/>
</dbReference>
<organism evidence="10 11">
    <name type="scientific">Laccaria amethystina LaAM-08-1</name>
    <dbReference type="NCBI Taxonomy" id="1095629"/>
    <lineage>
        <taxon>Eukaryota</taxon>
        <taxon>Fungi</taxon>
        <taxon>Dikarya</taxon>
        <taxon>Basidiomycota</taxon>
        <taxon>Agaricomycotina</taxon>
        <taxon>Agaricomycetes</taxon>
        <taxon>Agaricomycetidae</taxon>
        <taxon>Agaricales</taxon>
        <taxon>Agaricineae</taxon>
        <taxon>Hydnangiaceae</taxon>
        <taxon>Laccaria</taxon>
    </lineage>
</organism>
<evidence type="ECO:0000256" key="8">
    <source>
        <dbReference type="SAM" id="MobiDB-lite"/>
    </source>
</evidence>
<evidence type="ECO:0000256" key="4">
    <source>
        <dbReference type="ARBA" id="ARBA00022833"/>
    </source>
</evidence>
<feature type="compositionally biased region" description="Polar residues" evidence="8">
    <location>
        <begin position="340"/>
        <end position="370"/>
    </location>
</feature>
<keyword evidence="1 7" id="KW-0479">Metal-binding</keyword>
<keyword evidence="4 7" id="KW-0862">Zinc</keyword>
<dbReference type="Gene3D" id="1.25.40.20">
    <property type="entry name" value="Ankyrin repeat-containing domain"/>
    <property type="match status" value="1"/>
</dbReference>
<reference evidence="11" key="2">
    <citation type="submission" date="2015-01" db="EMBL/GenBank/DDBJ databases">
        <title>Evolutionary Origins and Diversification of the Mycorrhizal Mutualists.</title>
        <authorList>
            <consortium name="DOE Joint Genome Institute"/>
            <consortium name="Mycorrhizal Genomics Consortium"/>
            <person name="Kohler A."/>
            <person name="Kuo A."/>
            <person name="Nagy L.G."/>
            <person name="Floudas D."/>
            <person name="Copeland A."/>
            <person name="Barry K.W."/>
            <person name="Cichocki N."/>
            <person name="Veneault-Fourrey C."/>
            <person name="LaButti K."/>
            <person name="Lindquist E.A."/>
            <person name="Lipzen A."/>
            <person name="Lundell T."/>
            <person name="Morin E."/>
            <person name="Murat C."/>
            <person name="Riley R."/>
            <person name="Ohm R."/>
            <person name="Sun H."/>
            <person name="Tunlid A."/>
            <person name="Henrissat B."/>
            <person name="Grigoriev I.V."/>
            <person name="Hibbett D.S."/>
            <person name="Martin F."/>
        </authorList>
    </citation>
    <scope>NUCLEOTIDE SEQUENCE [LARGE SCALE GENOMIC DNA]</scope>
    <source>
        <strain evidence="11">LaAM-08-1</strain>
    </source>
</reference>
<dbReference type="SUPFAM" id="SSF90229">
    <property type="entry name" value="CCCH zinc finger"/>
    <property type="match status" value="1"/>
</dbReference>
<feature type="region of interest" description="Disordered" evidence="8">
    <location>
        <begin position="233"/>
        <end position="394"/>
    </location>
</feature>
<dbReference type="PROSITE" id="PS50297">
    <property type="entry name" value="ANK_REP_REGION"/>
    <property type="match status" value="1"/>
</dbReference>
<dbReference type="AlphaFoldDB" id="A0A0C9Y0X2"/>
<dbReference type="EMBL" id="KN838547">
    <property type="protein sequence ID" value="KIK07499.1"/>
    <property type="molecule type" value="Genomic_DNA"/>
</dbReference>
<sequence length="642" mass="68562">MVSPLWKACFDGDIEKVNELLREPSIDIELKDHTGVTPLIVAVRNGHYDVVKALLERGADPLNGSSQARPDQYTSDPAILDLLNYAQNKVSPNGVATHDVAYSQDASHDSDKVYYPPPPPPGAYSYYPTINPTLSTVGEAGVYYPPPPRPQSADEMASVNNIGNLPPPEIARLIPCRYFPACRYGVQCLFAHPQSTYYQGSVPPPIPYPGYDPMGASYAPPYYPVAQPYHQPNGVHPMSPVSPPPSGPHMMHSRSASEALSPSQAHFSSNGLTPSVPYGSVPPSGYPHTPIPLSLPPPPHLHHQPPHPPPAPQSPPNMYHNPSAPAAPPFVVHQDAPGQYVQSPNPANYQDTDGTIKSPPSNGQTDTYPSQLVHRDGVGHHRRGTGARRGTFASRKPPCSFFPSGRCKNGDDCRFPHLMPDNSGPHHHNSYFAGRGAAPRSRGSINGVTTVAEKLEALTLRNDSSHIGVSDGSSQAHSSDPVSRPKFQQGVKHHNAGINNAHNNKKYAPVKQQRVPNADEFPVLAGSTTPPSRGSGHHPNGIGHSGPTAAQVLQAPPPARKEGSKESSTRGGTPDPVLVKVRLLLALSYYTHLMLSQGKPETNGSSNQPVVASEPSAHKLPLSFAAITTAAVEGPKEVSVPA</sequence>
<evidence type="ECO:0000256" key="6">
    <source>
        <dbReference type="PROSITE-ProRule" id="PRU00023"/>
    </source>
</evidence>
<dbReference type="InterPro" id="IPR036770">
    <property type="entry name" value="Ankyrin_rpt-contain_sf"/>
</dbReference>
<gene>
    <name evidence="10" type="ORF">K443DRAFT_187107</name>
</gene>
<feature type="compositionally biased region" description="Pro residues" evidence="8">
    <location>
        <begin position="289"/>
        <end position="299"/>
    </location>
</feature>
<evidence type="ECO:0000256" key="7">
    <source>
        <dbReference type="PROSITE-ProRule" id="PRU00723"/>
    </source>
</evidence>
<keyword evidence="5 6" id="KW-0040">ANK repeat</keyword>
<keyword evidence="3 7" id="KW-0863">Zinc-finger</keyword>
<dbReference type="PROSITE" id="PS50088">
    <property type="entry name" value="ANK_REPEAT"/>
    <property type="match status" value="1"/>
</dbReference>
<feature type="compositionally biased region" description="Pro residues" evidence="8">
    <location>
        <begin position="306"/>
        <end position="315"/>
    </location>
</feature>
<evidence type="ECO:0000256" key="5">
    <source>
        <dbReference type="ARBA" id="ARBA00023043"/>
    </source>
</evidence>
<feature type="repeat" description="ANK" evidence="6">
    <location>
        <begin position="34"/>
        <end position="60"/>
    </location>
</feature>
<dbReference type="PROSITE" id="PS50103">
    <property type="entry name" value="ZF_C3H1"/>
    <property type="match status" value="2"/>
</dbReference>
<dbReference type="Proteomes" id="UP000054477">
    <property type="component" value="Unassembled WGS sequence"/>
</dbReference>
<dbReference type="SMART" id="SM00356">
    <property type="entry name" value="ZnF_C3H1"/>
    <property type="match status" value="2"/>
</dbReference>
<accession>A0A0C9Y0X2</accession>
<evidence type="ECO:0000259" key="9">
    <source>
        <dbReference type="PROSITE" id="PS50103"/>
    </source>
</evidence>
<dbReference type="Pfam" id="PF12796">
    <property type="entry name" value="Ank_2"/>
    <property type="match status" value="1"/>
</dbReference>
<keyword evidence="2" id="KW-0677">Repeat</keyword>
<dbReference type="OrthoDB" id="20872at2759"/>
<feature type="zinc finger region" description="C3H1-type" evidence="7">
    <location>
        <begin position="393"/>
        <end position="420"/>
    </location>
</feature>
<feature type="compositionally biased region" description="Low complexity" evidence="8">
    <location>
        <begin position="274"/>
        <end position="288"/>
    </location>
</feature>
<feature type="region of interest" description="Disordered" evidence="8">
    <location>
        <begin position="465"/>
        <end position="488"/>
    </location>
</feature>
<dbReference type="SMART" id="SM00248">
    <property type="entry name" value="ANK"/>
    <property type="match status" value="2"/>
</dbReference>
<evidence type="ECO:0000313" key="10">
    <source>
        <dbReference type="EMBL" id="KIK07499.1"/>
    </source>
</evidence>
<feature type="compositionally biased region" description="Polar residues" evidence="8">
    <location>
        <begin position="254"/>
        <end position="273"/>
    </location>
</feature>
<dbReference type="PANTHER" id="PTHR24171">
    <property type="entry name" value="ANKYRIN REPEAT DOMAIN-CONTAINING PROTEIN 39-RELATED"/>
    <property type="match status" value="1"/>
</dbReference>
<dbReference type="InterPro" id="IPR002110">
    <property type="entry name" value="Ankyrin_rpt"/>
</dbReference>
<evidence type="ECO:0000256" key="2">
    <source>
        <dbReference type="ARBA" id="ARBA00022737"/>
    </source>
</evidence>
<dbReference type="InterPro" id="IPR036855">
    <property type="entry name" value="Znf_CCCH_sf"/>
</dbReference>
<dbReference type="GO" id="GO:0008270">
    <property type="term" value="F:zinc ion binding"/>
    <property type="evidence" value="ECO:0007669"/>
    <property type="project" value="UniProtKB-KW"/>
</dbReference>
<dbReference type="HOGENOM" id="CLU_426496_0_0_1"/>
<dbReference type="GO" id="GO:0010468">
    <property type="term" value="P:regulation of gene expression"/>
    <property type="evidence" value="ECO:0007669"/>
    <property type="project" value="UniProtKB-ARBA"/>
</dbReference>
<dbReference type="SUPFAM" id="SSF48403">
    <property type="entry name" value="Ankyrin repeat"/>
    <property type="match status" value="1"/>
</dbReference>
<reference evidence="10 11" key="1">
    <citation type="submission" date="2014-04" db="EMBL/GenBank/DDBJ databases">
        <authorList>
            <consortium name="DOE Joint Genome Institute"/>
            <person name="Kuo A."/>
            <person name="Kohler A."/>
            <person name="Nagy L.G."/>
            <person name="Floudas D."/>
            <person name="Copeland A."/>
            <person name="Barry K.W."/>
            <person name="Cichocki N."/>
            <person name="Veneault-Fourrey C."/>
            <person name="LaButti K."/>
            <person name="Lindquist E.A."/>
            <person name="Lipzen A."/>
            <person name="Lundell T."/>
            <person name="Morin E."/>
            <person name="Murat C."/>
            <person name="Sun H."/>
            <person name="Tunlid A."/>
            <person name="Henrissat B."/>
            <person name="Grigoriev I.V."/>
            <person name="Hibbett D.S."/>
            <person name="Martin F."/>
            <person name="Nordberg H.P."/>
            <person name="Cantor M.N."/>
            <person name="Hua S.X."/>
        </authorList>
    </citation>
    <scope>NUCLEOTIDE SEQUENCE [LARGE SCALE GENOMIC DNA]</scope>
    <source>
        <strain evidence="10 11">LaAM-08-1</strain>
    </source>
</reference>
<keyword evidence="11" id="KW-1185">Reference proteome</keyword>
<feature type="compositionally biased region" description="Polar residues" evidence="8">
    <location>
        <begin position="465"/>
        <end position="481"/>
    </location>
</feature>
<feature type="region of interest" description="Disordered" evidence="8">
    <location>
        <begin position="521"/>
        <end position="575"/>
    </location>
</feature>
<feature type="domain" description="C3H1-type" evidence="9">
    <location>
        <begin position="170"/>
        <end position="195"/>
    </location>
</feature>
<proteinExistence type="predicted"/>
<feature type="zinc finger region" description="C3H1-type" evidence="7">
    <location>
        <begin position="170"/>
        <end position="195"/>
    </location>
</feature>